<feature type="coiled-coil region" evidence="1">
    <location>
        <begin position="14"/>
        <end position="51"/>
    </location>
</feature>
<feature type="coiled-coil region" evidence="1">
    <location>
        <begin position="95"/>
        <end position="122"/>
    </location>
</feature>
<dbReference type="SUPFAM" id="SSF46565">
    <property type="entry name" value="Chaperone J-domain"/>
    <property type="match status" value="1"/>
</dbReference>
<accession>A0A7U2NH47</accession>
<name>A0A7U2NH47_FLAPS</name>
<protein>
    <recommendedName>
        <fullName evidence="4">J domain-containing protein</fullName>
    </recommendedName>
</protein>
<proteinExistence type="predicted"/>
<keyword evidence="1" id="KW-0175">Coiled coil</keyword>
<evidence type="ECO:0008006" key="4">
    <source>
        <dbReference type="Google" id="ProtNLM"/>
    </source>
</evidence>
<evidence type="ECO:0000256" key="1">
    <source>
        <dbReference type="SAM" id="Coils"/>
    </source>
</evidence>
<sequence>MNNQLKIILQQKSEEKTNKQIEDISKKLQKIEKLNTDFEKLKTKITNIRQLVDKKTTEIKINLCHTKEQFVILLIKKFCMKSFTKWEKEIIANLINEELELLANYNHESEDLQKALDQYFKSQKENLNKFETEIIQESIKDMLAQFDLDFEDEDLDFEKINDPAFKKRVEEKMRTKQKEANERQKQLEKEQKIEKTDIDFQKIYKKLAKLAHPDLYKSKDEKATKEEQMQRLTKAWNERDYYELLMLWLEIDPQNTIELEINQTNQKNIIAQLNSKIKEIEAETYQVKFHFDDTAFYYQFNASSEKAIHTNIEKYKKTLKENLEMTASKHLEVEKTKTFKIILNNIYQSNQESDFRNYLDDLGIDFD</sequence>
<reference evidence="2 3" key="1">
    <citation type="submission" date="2020-07" db="EMBL/GenBank/DDBJ databases">
        <title>Genomic characterization of Flavobacterium psychrophilum strains.</title>
        <authorList>
            <person name="Castillo D."/>
            <person name="Jorgensen J."/>
            <person name="Middelboe M."/>
        </authorList>
    </citation>
    <scope>NUCLEOTIDE SEQUENCE [LARGE SCALE GENOMIC DNA]</scope>
    <source>
        <strain evidence="2 3">FPS-R7</strain>
    </source>
</reference>
<dbReference type="EMBL" id="CP059075">
    <property type="protein sequence ID" value="QRE05101.1"/>
    <property type="molecule type" value="Genomic_DNA"/>
</dbReference>
<gene>
    <name evidence="2" type="ORF">H0H26_05810</name>
</gene>
<evidence type="ECO:0000313" key="2">
    <source>
        <dbReference type="EMBL" id="QRE05101.1"/>
    </source>
</evidence>
<evidence type="ECO:0000313" key="3">
    <source>
        <dbReference type="Proteomes" id="UP000596329"/>
    </source>
</evidence>
<dbReference type="AlphaFoldDB" id="A0A7U2NH47"/>
<organism evidence="2 3">
    <name type="scientific">Flavobacterium psychrophilum</name>
    <dbReference type="NCBI Taxonomy" id="96345"/>
    <lineage>
        <taxon>Bacteria</taxon>
        <taxon>Pseudomonadati</taxon>
        <taxon>Bacteroidota</taxon>
        <taxon>Flavobacteriia</taxon>
        <taxon>Flavobacteriales</taxon>
        <taxon>Flavobacteriaceae</taxon>
        <taxon>Flavobacterium</taxon>
    </lineage>
</organism>
<dbReference type="Proteomes" id="UP000596329">
    <property type="component" value="Chromosome"/>
</dbReference>
<dbReference type="Gene3D" id="1.10.287.110">
    <property type="entry name" value="DnaJ domain"/>
    <property type="match status" value="1"/>
</dbReference>
<dbReference type="RefSeq" id="WP_203096280.1">
    <property type="nucleotide sequence ID" value="NZ_CP059075.1"/>
</dbReference>
<feature type="coiled-coil region" evidence="1">
    <location>
        <begin position="166"/>
        <end position="193"/>
    </location>
</feature>
<dbReference type="InterPro" id="IPR036869">
    <property type="entry name" value="J_dom_sf"/>
</dbReference>